<keyword evidence="2" id="KW-1185">Reference proteome</keyword>
<name>A0ABY7G2F0_MYAAR</name>
<evidence type="ECO:0000313" key="1">
    <source>
        <dbReference type="EMBL" id="WAR27704.1"/>
    </source>
</evidence>
<organism evidence="1 2">
    <name type="scientific">Mya arenaria</name>
    <name type="common">Soft-shell clam</name>
    <dbReference type="NCBI Taxonomy" id="6604"/>
    <lineage>
        <taxon>Eukaryota</taxon>
        <taxon>Metazoa</taxon>
        <taxon>Spiralia</taxon>
        <taxon>Lophotrochozoa</taxon>
        <taxon>Mollusca</taxon>
        <taxon>Bivalvia</taxon>
        <taxon>Autobranchia</taxon>
        <taxon>Heteroconchia</taxon>
        <taxon>Euheterodonta</taxon>
        <taxon>Imparidentia</taxon>
        <taxon>Neoheterodontei</taxon>
        <taxon>Myida</taxon>
        <taxon>Myoidea</taxon>
        <taxon>Myidae</taxon>
        <taxon>Mya</taxon>
    </lineage>
</organism>
<evidence type="ECO:0000313" key="2">
    <source>
        <dbReference type="Proteomes" id="UP001164746"/>
    </source>
</evidence>
<gene>
    <name evidence="1" type="ORF">MAR_013408</name>
</gene>
<dbReference type="Proteomes" id="UP001164746">
    <property type="component" value="Chromosome 15"/>
</dbReference>
<protein>
    <submittedName>
        <fullName evidence="1">Uncharacterized protein</fullName>
    </submittedName>
</protein>
<dbReference type="EMBL" id="CP111026">
    <property type="protein sequence ID" value="WAR27704.1"/>
    <property type="molecule type" value="Genomic_DNA"/>
</dbReference>
<proteinExistence type="predicted"/>
<reference evidence="1" key="1">
    <citation type="submission" date="2022-11" db="EMBL/GenBank/DDBJ databases">
        <title>Centuries of genome instability and evolution in soft-shell clam transmissible cancer (bioRxiv).</title>
        <authorList>
            <person name="Hart S.F.M."/>
            <person name="Yonemitsu M.A."/>
            <person name="Giersch R.M."/>
            <person name="Beal B.F."/>
            <person name="Arriagada G."/>
            <person name="Davis B.W."/>
            <person name="Ostrander E.A."/>
            <person name="Goff S.P."/>
            <person name="Metzger M.J."/>
        </authorList>
    </citation>
    <scope>NUCLEOTIDE SEQUENCE</scope>
    <source>
        <strain evidence="1">MELC-2E11</strain>
        <tissue evidence="1">Siphon/mantle</tissue>
    </source>
</reference>
<accession>A0ABY7G2F0</accession>
<sequence length="109" mass="12174">MPMGCSISCSTFETFSTFLEWAIKISLCQKLAIPVADEKTVCQPFVQRLLSVGPECRYPADANSAGILDIFKDEVNYLFNQSVSKNTKQFTLLLASFIDPFSSICRTFV</sequence>